<organism evidence="4 5">
    <name type="scientific">Actinoplanes octamycinicus</name>
    <dbReference type="NCBI Taxonomy" id="135948"/>
    <lineage>
        <taxon>Bacteria</taxon>
        <taxon>Bacillati</taxon>
        <taxon>Actinomycetota</taxon>
        <taxon>Actinomycetes</taxon>
        <taxon>Micromonosporales</taxon>
        <taxon>Micromonosporaceae</taxon>
        <taxon>Actinoplanes</taxon>
    </lineage>
</organism>
<dbReference type="SMART" id="SM00327">
    <property type="entry name" value="VWA"/>
    <property type="match status" value="1"/>
</dbReference>
<dbReference type="Pfam" id="PF13519">
    <property type="entry name" value="VWA_2"/>
    <property type="match status" value="1"/>
</dbReference>
<feature type="signal peptide" evidence="2">
    <location>
        <begin position="1"/>
        <end position="27"/>
    </location>
</feature>
<proteinExistence type="predicted"/>
<evidence type="ECO:0000313" key="5">
    <source>
        <dbReference type="Proteomes" id="UP000546162"/>
    </source>
</evidence>
<feature type="domain" description="VWFA" evidence="3">
    <location>
        <begin position="51"/>
        <end position="197"/>
    </location>
</feature>
<feature type="transmembrane region" description="Helical" evidence="1">
    <location>
        <begin position="381"/>
        <end position="399"/>
    </location>
</feature>
<feature type="chain" id="PRO_5039510653" description="VWFA domain-containing protein" evidence="2">
    <location>
        <begin position="28"/>
        <end position="501"/>
    </location>
</feature>
<dbReference type="EMBL" id="JACHNB010000001">
    <property type="protein sequence ID" value="MBB4743675.1"/>
    <property type="molecule type" value="Genomic_DNA"/>
</dbReference>
<keyword evidence="1" id="KW-0812">Transmembrane</keyword>
<name>A0A7W7H463_9ACTN</name>
<keyword evidence="1" id="KW-1133">Transmembrane helix</keyword>
<dbReference type="Gene3D" id="3.40.50.410">
    <property type="entry name" value="von Willebrand factor, type A domain"/>
    <property type="match status" value="1"/>
</dbReference>
<dbReference type="CDD" id="cd00198">
    <property type="entry name" value="vWFA"/>
    <property type="match status" value="1"/>
</dbReference>
<protein>
    <recommendedName>
        <fullName evidence="3">VWFA domain-containing protein</fullName>
    </recommendedName>
</protein>
<evidence type="ECO:0000259" key="3">
    <source>
        <dbReference type="PROSITE" id="PS50234"/>
    </source>
</evidence>
<keyword evidence="5" id="KW-1185">Reference proteome</keyword>
<sequence length="501" mass="52970">MTVLAATRRLIAYAGILILILMTPAPAAAEPAPTPLPEVLRALRTDNLPADYVVLLDVSSSMQPTGGPDLYTRAQRALRPLLDALDPVDRLHLFAFADRPDPKFTAAIGDAGAGVLGRLPARAEGGRTDIGAAIEAALDTIDLPDATDPATVVLLTDGKQDAPATSKYAGDLDAAITRLRAQAAGVERRRPVRALGIPLTGQTDVALLDRVFDDTVLMDLPPEQVGDYLGKVGARVAVAKAAALVARDKPAITLTPDQTRLSVRDEPVTVTVQVRNQAAKVPLTVTLRAAADGVSLPVEVLTGETTIAPGAEQAMRVRVGPASETGFWIGGERSTSGTLGIEATVGSPWRDVIVQDLGGRFAPPPARAALPVQAVATGFSPWYLVFLVLAVAVVAGLAWRARRNHWRPMGGGYLTVTEQGSGSYRQLLSGRKVAIPSSHGSGTAPKGTGTVRAFRQKKQVGAGTELVLRIDWKRAGRRHKVICRPRQTKPLTDGTTFTYQP</sequence>
<reference evidence="4 5" key="1">
    <citation type="submission" date="2020-08" db="EMBL/GenBank/DDBJ databases">
        <title>Sequencing the genomes of 1000 actinobacteria strains.</title>
        <authorList>
            <person name="Klenk H.-P."/>
        </authorList>
    </citation>
    <scope>NUCLEOTIDE SEQUENCE [LARGE SCALE GENOMIC DNA]</scope>
    <source>
        <strain evidence="4 5">DSM 45809</strain>
    </source>
</reference>
<keyword evidence="1" id="KW-0472">Membrane</keyword>
<comment type="caution">
    <text evidence="4">The sequence shown here is derived from an EMBL/GenBank/DDBJ whole genome shotgun (WGS) entry which is preliminary data.</text>
</comment>
<dbReference type="PROSITE" id="PS50234">
    <property type="entry name" value="VWFA"/>
    <property type="match status" value="1"/>
</dbReference>
<gene>
    <name evidence="4" type="ORF">BJY16_007134</name>
</gene>
<keyword evidence="2" id="KW-0732">Signal</keyword>
<dbReference type="RefSeq" id="WP_185043934.1">
    <property type="nucleotide sequence ID" value="NZ_BAABFG010000005.1"/>
</dbReference>
<dbReference type="InterPro" id="IPR002035">
    <property type="entry name" value="VWF_A"/>
</dbReference>
<evidence type="ECO:0000313" key="4">
    <source>
        <dbReference type="EMBL" id="MBB4743675.1"/>
    </source>
</evidence>
<evidence type="ECO:0000256" key="2">
    <source>
        <dbReference type="SAM" id="SignalP"/>
    </source>
</evidence>
<dbReference type="AlphaFoldDB" id="A0A7W7H463"/>
<dbReference type="InterPro" id="IPR036465">
    <property type="entry name" value="vWFA_dom_sf"/>
</dbReference>
<dbReference type="Proteomes" id="UP000546162">
    <property type="component" value="Unassembled WGS sequence"/>
</dbReference>
<dbReference type="SUPFAM" id="SSF53300">
    <property type="entry name" value="vWA-like"/>
    <property type="match status" value="1"/>
</dbReference>
<accession>A0A7W7H463</accession>
<evidence type="ECO:0000256" key="1">
    <source>
        <dbReference type="SAM" id="Phobius"/>
    </source>
</evidence>